<dbReference type="AlphaFoldDB" id="A0A1I5TPX7"/>
<evidence type="ECO:0000313" key="3">
    <source>
        <dbReference type="Proteomes" id="UP000243084"/>
    </source>
</evidence>
<dbReference type="PROSITE" id="PS51257">
    <property type="entry name" value="PROKAR_LIPOPROTEIN"/>
    <property type="match status" value="1"/>
</dbReference>
<evidence type="ECO:0000256" key="1">
    <source>
        <dbReference type="SAM" id="SignalP"/>
    </source>
</evidence>
<protein>
    <submittedName>
        <fullName evidence="2">Uncharacterized protein</fullName>
    </submittedName>
</protein>
<proteinExistence type="predicted"/>
<dbReference type="EMBL" id="FOXM01000006">
    <property type="protein sequence ID" value="SFP85100.1"/>
    <property type="molecule type" value="Genomic_DNA"/>
</dbReference>
<feature type="signal peptide" evidence="1">
    <location>
        <begin position="1"/>
        <end position="17"/>
    </location>
</feature>
<organism evidence="2 3">
    <name type="scientific">Geopseudomonas sagittaria</name>
    <dbReference type="NCBI Taxonomy" id="1135990"/>
    <lineage>
        <taxon>Bacteria</taxon>
        <taxon>Pseudomonadati</taxon>
        <taxon>Pseudomonadota</taxon>
        <taxon>Gammaproteobacteria</taxon>
        <taxon>Pseudomonadales</taxon>
        <taxon>Pseudomonadaceae</taxon>
        <taxon>Geopseudomonas</taxon>
    </lineage>
</organism>
<dbReference type="Proteomes" id="UP000243084">
    <property type="component" value="Unassembled WGS sequence"/>
</dbReference>
<keyword evidence="1" id="KW-0732">Signal</keyword>
<feature type="chain" id="PRO_5017190161" evidence="1">
    <location>
        <begin position="18"/>
        <end position="365"/>
    </location>
</feature>
<dbReference type="RefSeq" id="WP_139231047.1">
    <property type="nucleotide sequence ID" value="NZ_FOXM01000006.1"/>
</dbReference>
<sequence length="365" mass="39280">MGRFSVAALGVAGLCMAVVGCASIGPGTVERDRLDYSAAVGDSWKSQMLLNLVKIRYGDAPVFLDVGQIVAGYSFPRSFAASAAVNQYDGTPAANAITSSVGMAAGATFNDSPTITYTPMSGERFARSLMTPIPPSVILNIIQAGNPVEEVFRTSVQSVNGVDNRRVGRLFVRRANPEFYALLPNLERLQSSGDIGMRVQQTGGEPTLQMIFRPRTAAAEESALRNVARLLGLDPAAREYRVIYGTVAGNDREIALLTRSIYEILVDIAAYISVPEAHVAEKRVRPTAEGDIGPGGAIPPLIQVATSAQPPSDAFVAVPYQGYWFYIDNRDIPSKQVFSSIMFLFTFVETRGHEAAPILTIPTTR</sequence>
<dbReference type="OrthoDB" id="282364at2"/>
<name>A0A1I5TPX7_9GAMM</name>
<gene>
    <name evidence="2" type="ORF">SAMN05216229_106233</name>
</gene>
<reference evidence="3" key="1">
    <citation type="submission" date="2016-10" db="EMBL/GenBank/DDBJ databases">
        <authorList>
            <person name="Varghese N."/>
            <person name="Submissions S."/>
        </authorList>
    </citation>
    <scope>NUCLEOTIDE SEQUENCE [LARGE SCALE GENOMIC DNA]</scope>
    <source>
        <strain evidence="3">JCM 18195</strain>
    </source>
</reference>
<accession>A0A1I5TPX7</accession>
<evidence type="ECO:0000313" key="2">
    <source>
        <dbReference type="EMBL" id="SFP85100.1"/>
    </source>
</evidence>
<keyword evidence="3" id="KW-1185">Reference proteome</keyword>